<dbReference type="SUPFAM" id="SSF55729">
    <property type="entry name" value="Acyl-CoA N-acyltransferases (Nat)"/>
    <property type="match status" value="1"/>
</dbReference>
<keyword evidence="2" id="KW-0012">Acyltransferase</keyword>
<organism evidence="4 5">
    <name type="scientific">Nocardioides flavescens</name>
    <dbReference type="NCBI Taxonomy" id="2691959"/>
    <lineage>
        <taxon>Bacteria</taxon>
        <taxon>Bacillati</taxon>
        <taxon>Actinomycetota</taxon>
        <taxon>Actinomycetes</taxon>
        <taxon>Propionibacteriales</taxon>
        <taxon>Nocardioidaceae</taxon>
        <taxon>Nocardioides</taxon>
    </lineage>
</organism>
<protein>
    <submittedName>
        <fullName evidence="4">GNAT family N-acetyltransferase</fullName>
    </submittedName>
</protein>
<keyword evidence="5" id="KW-1185">Reference proteome</keyword>
<keyword evidence="1 4" id="KW-0808">Transferase</keyword>
<reference evidence="4 5" key="1">
    <citation type="submission" date="2019-12" db="EMBL/GenBank/DDBJ databases">
        <authorList>
            <person name="Kun Z."/>
        </authorList>
    </citation>
    <scope>NUCLEOTIDE SEQUENCE [LARGE SCALE GENOMIC DNA]</scope>
    <source>
        <strain evidence="4 5">YIM 123512</strain>
    </source>
</reference>
<dbReference type="InterPro" id="IPR000182">
    <property type="entry name" value="GNAT_dom"/>
</dbReference>
<dbReference type="Pfam" id="PF13508">
    <property type="entry name" value="Acetyltransf_7"/>
    <property type="match status" value="1"/>
</dbReference>
<evidence type="ECO:0000313" key="5">
    <source>
        <dbReference type="Proteomes" id="UP000473325"/>
    </source>
</evidence>
<dbReference type="EMBL" id="WUEK01000015">
    <property type="protein sequence ID" value="MXG91877.1"/>
    <property type="molecule type" value="Genomic_DNA"/>
</dbReference>
<dbReference type="GO" id="GO:0016747">
    <property type="term" value="F:acyltransferase activity, transferring groups other than amino-acyl groups"/>
    <property type="evidence" value="ECO:0007669"/>
    <property type="project" value="InterPro"/>
</dbReference>
<dbReference type="Proteomes" id="UP000473325">
    <property type="component" value="Unassembled WGS sequence"/>
</dbReference>
<evidence type="ECO:0000259" key="3">
    <source>
        <dbReference type="PROSITE" id="PS51186"/>
    </source>
</evidence>
<name>A0A6L7F3R2_9ACTN</name>
<feature type="domain" description="N-acetyltransferase" evidence="3">
    <location>
        <begin position="6"/>
        <end position="173"/>
    </location>
</feature>
<evidence type="ECO:0000256" key="1">
    <source>
        <dbReference type="ARBA" id="ARBA00022679"/>
    </source>
</evidence>
<evidence type="ECO:0000313" key="4">
    <source>
        <dbReference type="EMBL" id="MXG91877.1"/>
    </source>
</evidence>
<dbReference type="PROSITE" id="PS51186">
    <property type="entry name" value="GNAT"/>
    <property type="match status" value="1"/>
</dbReference>
<gene>
    <name evidence="4" type="ORF">GRQ65_20240</name>
</gene>
<proteinExistence type="predicted"/>
<dbReference type="InterPro" id="IPR016181">
    <property type="entry name" value="Acyl_CoA_acyltransferase"/>
</dbReference>
<dbReference type="AlphaFoldDB" id="A0A6L7F3R2"/>
<comment type="caution">
    <text evidence="4">The sequence shown here is derived from an EMBL/GenBank/DDBJ whole genome shotgun (WGS) entry which is preliminary data.</text>
</comment>
<evidence type="ECO:0000256" key="2">
    <source>
        <dbReference type="ARBA" id="ARBA00023315"/>
    </source>
</evidence>
<dbReference type="CDD" id="cd04301">
    <property type="entry name" value="NAT_SF"/>
    <property type="match status" value="1"/>
</dbReference>
<dbReference type="Gene3D" id="3.40.630.30">
    <property type="match status" value="1"/>
</dbReference>
<accession>A0A6L7F3R2</accession>
<sequence length="179" mass="19677">MMSEPAPVRHARAADLRRIADVEASGGVLFEEAYGDLTGDPLLAEPPSGGERLDRPGFLLVVGPVGEPVGFAHVEVVDGSPLLAQLSVRPEVGRRGLGTALVRAAVREVWWEGFDTLSLTTYRDLAWNGPFYRRLGFVEVERPAPHLQRIRDHERAIGLDRHGTRVVMQVAVRRQVTDG</sequence>
<dbReference type="PANTHER" id="PTHR43800:SF1">
    <property type="entry name" value="PEPTIDYL-LYSINE N-ACETYLTRANSFERASE YJAB"/>
    <property type="match status" value="1"/>
</dbReference>
<dbReference type="PANTHER" id="PTHR43800">
    <property type="entry name" value="PEPTIDYL-LYSINE N-ACETYLTRANSFERASE YJAB"/>
    <property type="match status" value="1"/>
</dbReference>